<dbReference type="Proteomes" id="UP001168528">
    <property type="component" value="Unassembled WGS sequence"/>
</dbReference>
<dbReference type="InterPro" id="IPR036736">
    <property type="entry name" value="ACP-like_sf"/>
</dbReference>
<keyword evidence="3" id="KW-0963">Cytoplasm</keyword>
<gene>
    <name evidence="3" type="primary">acpP</name>
    <name evidence="7" type="ORF">Q0590_14960</name>
</gene>
<dbReference type="PANTHER" id="PTHR20863">
    <property type="entry name" value="ACYL CARRIER PROTEIN"/>
    <property type="match status" value="1"/>
</dbReference>
<accession>A0ABT8R9X8</accession>
<evidence type="ECO:0000256" key="2">
    <source>
        <dbReference type="ARBA" id="ARBA00022553"/>
    </source>
</evidence>
<keyword evidence="1 3" id="KW-0596">Phosphopantetheine</keyword>
<evidence type="ECO:0000256" key="1">
    <source>
        <dbReference type="ARBA" id="ARBA00022450"/>
    </source>
</evidence>
<comment type="subcellular location">
    <subcellularLocation>
        <location evidence="3">Cytoplasm</location>
    </subcellularLocation>
</comment>
<proteinExistence type="inferred from homology"/>
<evidence type="ECO:0000313" key="7">
    <source>
        <dbReference type="EMBL" id="MDO1447567.1"/>
    </source>
</evidence>
<comment type="function">
    <text evidence="3 5">Carrier of the growing fatty acid chain in fatty acid biosynthesis.</text>
</comment>
<dbReference type="InterPro" id="IPR009081">
    <property type="entry name" value="PP-bd_ACP"/>
</dbReference>
<keyword evidence="2 3" id="KW-0597">Phosphoprotein</keyword>
<evidence type="ECO:0000259" key="6">
    <source>
        <dbReference type="PROSITE" id="PS50075"/>
    </source>
</evidence>
<dbReference type="NCBIfam" id="TIGR00517">
    <property type="entry name" value="acyl_carrier"/>
    <property type="match status" value="1"/>
</dbReference>
<comment type="similarity">
    <text evidence="3">Belongs to the acyl carrier protein (ACP) family.</text>
</comment>
<comment type="pathway">
    <text evidence="3 5">Lipid metabolism; fatty acid biosynthesis.</text>
</comment>
<name>A0ABT8R9X8_9BACT</name>
<dbReference type="PANTHER" id="PTHR20863:SF76">
    <property type="entry name" value="CARRIER DOMAIN-CONTAINING PROTEIN"/>
    <property type="match status" value="1"/>
</dbReference>
<dbReference type="SUPFAM" id="SSF47336">
    <property type="entry name" value="ACP-like"/>
    <property type="match status" value="1"/>
</dbReference>
<evidence type="ECO:0000256" key="5">
    <source>
        <dbReference type="RuleBase" id="RU003545"/>
    </source>
</evidence>
<comment type="PTM">
    <text evidence="3">4'-phosphopantetheine is transferred from CoA to a specific serine of apo-ACP by AcpS. This modification is essential for activity because fatty acids are bound in thioester linkage to the sulfhydryl of the prosthetic group.</text>
</comment>
<feature type="domain" description="Carrier" evidence="6">
    <location>
        <begin position="1"/>
        <end position="77"/>
    </location>
</feature>
<protein>
    <recommendedName>
        <fullName evidence="3 4">Acyl carrier protein</fullName>
        <shortName evidence="3">ACP</shortName>
    </recommendedName>
</protein>
<dbReference type="NCBIfam" id="NF002151">
    <property type="entry name" value="PRK00982.1-5"/>
    <property type="match status" value="1"/>
</dbReference>
<dbReference type="HAMAP" id="MF_01217">
    <property type="entry name" value="Acyl_carrier"/>
    <property type="match status" value="1"/>
</dbReference>
<dbReference type="InterPro" id="IPR003231">
    <property type="entry name" value="ACP"/>
</dbReference>
<sequence length="85" mass="9527">MESVHQKVSKMLIDKLSIEASQITPNANFIKDLGIDSLDYIELIMEFEQEFNIRIPDTEGEQIKTVGQAVAYIENKLAEATAKVA</sequence>
<keyword evidence="3" id="KW-0276">Fatty acid metabolism</keyword>
<evidence type="ECO:0000313" key="8">
    <source>
        <dbReference type="Proteomes" id="UP001168528"/>
    </source>
</evidence>
<keyword evidence="3" id="KW-0443">Lipid metabolism</keyword>
<dbReference type="NCBIfam" id="NF002148">
    <property type="entry name" value="PRK00982.1-2"/>
    <property type="match status" value="1"/>
</dbReference>
<keyword evidence="3" id="KW-0275">Fatty acid biosynthesis</keyword>
<keyword evidence="8" id="KW-1185">Reference proteome</keyword>
<organism evidence="7 8">
    <name type="scientific">Rhodocytophaga aerolata</name>
    <dbReference type="NCBI Taxonomy" id="455078"/>
    <lineage>
        <taxon>Bacteria</taxon>
        <taxon>Pseudomonadati</taxon>
        <taxon>Bacteroidota</taxon>
        <taxon>Cytophagia</taxon>
        <taxon>Cytophagales</taxon>
        <taxon>Rhodocytophagaceae</taxon>
        <taxon>Rhodocytophaga</taxon>
    </lineage>
</organism>
<feature type="modified residue" description="O-(pantetheine 4'-phosphoryl)serine" evidence="3">
    <location>
        <position position="37"/>
    </location>
</feature>
<dbReference type="NCBIfam" id="NF002150">
    <property type="entry name" value="PRK00982.1-4"/>
    <property type="match status" value="1"/>
</dbReference>
<dbReference type="EMBL" id="JAUKPO010000007">
    <property type="protein sequence ID" value="MDO1447567.1"/>
    <property type="molecule type" value="Genomic_DNA"/>
</dbReference>
<dbReference type="Gene3D" id="1.10.1200.10">
    <property type="entry name" value="ACP-like"/>
    <property type="match status" value="1"/>
</dbReference>
<reference evidence="7" key="1">
    <citation type="submission" date="2023-07" db="EMBL/GenBank/DDBJ databases">
        <title>The genome sequence of Rhodocytophaga aerolata KACC 12507.</title>
        <authorList>
            <person name="Zhang X."/>
        </authorList>
    </citation>
    <scope>NUCLEOTIDE SEQUENCE</scope>
    <source>
        <strain evidence="7">KACC 12507</strain>
    </source>
</reference>
<comment type="PTM">
    <text evidence="5">4'-phosphopantetheine is transferred from CoA to a specific serine of apo-ACP by acpS.</text>
</comment>
<dbReference type="PROSITE" id="PS50075">
    <property type="entry name" value="CARRIER"/>
    <property type="match status" value="1"/>
</dbReference>
<comment type="caution">
    <text evidence="7">The sequence shown here is derived from an EMBL/GenBank/DDBJ whole genome shotgun (WGS) entry which is preliminary data.</text>
</comment>
<dbReference type="Pfam" id="PF00550">
    <property type="entry name" value="PP-binding"/>
    <property type="match status" value="1"/>
</dbReference>
<evidence type="ECO:0000256" key="4">
    <source>
        <dbReference type="NCBIfam" id="TIGR00517"/>
    </source>
</evidence>
<evidence type="ECO:0000256" key="3">
    <source>
        <dbReference type="HAMAP-Rule" id="MF_01217"/>
    </source>
</evidence>
<dbReference type="RefSeq" id="WP_302038370.1">
    <property type="nucleotide sequence ID" value="NZ_JAUKPO010000007.1"/>
</dbReference>
<keyword evidence="3" id="KW-0444">Lipid biosynthesis</keyword>